<evidence type="ECO:0000259" key="2">
    <source>
        <dbReference type="PROSITE" id="PS50076"/>
    </source>
</evidence>
<keyword evidence="1" id="KW-0472">Membrane</keyword>
<protein>
    <recommendedName>
        <fullName evidence="2">J domain-containing protein</fullName>
    </recommendedName>
</protein>
<keyword evidence="1" id="KW-1133">Transmembrane helix</keyword>
<dbReference type="Proteomes" id="UP000095300">
    <property type="component" value="Unassembled WGS sequence"/>
</dbReference>
<gene>
    <name evidence="3" type="primary">106084819</name>
</gene>
<dbReference type="OrthoDB" id="445556at2759"/>
<dbReference type="VEuPathDB" id="VectorBase:SCAU004329"/>
<dbReference type="PANTHER" id="PTHR44825">
    <property type="match status" value="1"/>
</dbReference>
<keyword evidence="4" id="KW-1185">Reference proteome</keyword>
<dbReference type="CDD" id="cd06257">
    <property type="entry name" value="DnaJ"/>
    <property type="match status" value="1"/>
</dbReference>
<name>A0A1I8P2Y0_STOCA</name>
<dbReference type="STRING" id="35570.A0A1I8P2Y0"/>
<evidence type="ECO:0000313" key="3">
    <source>
        <dbReference type="EnsemblMetazoa" id="SCAU004329-PA"/>
    </source>
</evidence>
<feature type="transmembrane region" description="Helical" evidence="1">
    <location>
        <begin position="130"/>
        <end position="149"/>
    </location>
</feature>
<dbReference type="Pfam" id="PF00226">
    <property type="entry name" value="DnaJ"/>
    <property type="match status" value="1"/>
</dbReference>
<feature type="domain" description="J" evidence="2">
    <location>
        <begin position="13"/>
        <end position="80"/>
    </location>
</feature>
<dbReference type="InterPro" id="IPR001623">
    <property type="entry name" value="DnaJ_domain"/>
</dbReference>
<reference evidence="3" key="1">
    <citation type="submission" date="2020-05" db="UniProtKB">
        <authorList>
            <consortium name="EnsemblMetazoa"/>
        </authorList>
    </citation>
    <scope>IDENTIFICATION</scope>
    <source>
        <strain evidence="3">USDA</strain>
    </source>
</reference>
<dbReference type="InterPro" id="IPR052763">
    <property type="entry name" value="DnaJ_C4"/>
</dbReference>
<sequence length="200" mass="22769">MDKAGGNSGQSETLYDILKVPSDCSDKEIRSAYVQLSKKFHPDVKGGGKTNDQHADFLKISEAYQTLRTPKTRREYDELLKASKNMRIIEMGNSAKTIYHRPWEIKPNYDPNPGPYYGINGFNRTTNSKVAAAIILLGIAGGIFGFFSVKHSFTLNQKRLDEVSAKASEHHQRIRAQVHNSTREENLRRLVERMTNRNDR</sequence>
<dbReference type="PANTHER" id="PTHR44825:SF1">
    <property type="entry name" value="DNAJ HOMOLOG SUBFAMILY C MEMBER 4"/>
    <property type="match status" value="1"/>
</dbReference>
<dbReference type="SUPFAM" id="SSF46565">
    <property type="entry name" value="Chaperone J-domain"/>
    <property type="match status" value="1"/>
</dbReference>
<evidence type="ECO:0000256" key="1">
    <source>
        <dbReference type="SAM" id="Phobius"/>
    </source>
</evidence>
<dbReference type="KEGG" id="scac:106084819"/>
<organism evidence="3 4">
    <name type="scientific">Stomoxys calcitrans</name>
    <name type="common">Stable fly</name>
    <name type="synonym">Conops calcitrans</name>
    <dbReference type="NCBI Taxonomy" id="35570"/>
    <lineage>
        <taxon>Eukaryota</taxon>
        <taxon>Metazoa</taxon>
        <taxon>Ecdysozoa</taxon>
        <taxon>Arthropoda</taxon>
        <taxon>Hexapoda</taxon>
        <taxon>Insecta</taxon>
        <taxon>Pterygota</taxon>
        <taxon>Neoptera</taxon>
        <taxon>Endopterygota</taxon>
        <taxon>Diptera</taxon>
        <taxon>Brachycera</taxon>
        <taxon>Muscomorpha</taxon>
        <taxon>Muscoidea</taxon>
        <taxon>Muscidae</taxon>
        <taxon>Stomoxys</taxon>
    </lineage>
</organism>
<accession>A0A1I8P2Y0</accession>
<evidence type="ECO:0000313" key="4">
    <source>
        <dbReference type="Proteomes" id="UP000095300"/>
    </source>
</evidence>
<proteinExistence type="predicted"/>
<dbReference type="SMART" id="SM00271">
    <property type="entry name" value="DnaJ"/>
    <property type="match status" value="1"/>
</dbReference>
<dbReference type="AlphaFoldDB" id="A0A1I8P2Y0"/>
<dbReference type="EnsemblMetazoa" id="SCAU004329-RA">
    <property type="protein sequence ID" value="SCAU004329-PA"/>
    <property type="gene ID" value="SCAU004329"/>
</dbReference>
<dbReference type="InterPro" id="IPR036869">
    <property type="entry name" value="J_dom_sf"/>
</dbReference>
<dbReference type="Gene3D" id="1.10.287.110">
    <property type="entry name" value="DnaJ domain"/>
    <property type="match status" value="1"/>
</dbReference>
<keyword evidence="1" id="KW-0812">Transmembrane</keyword>
<dbReference type="PRINTS" id="PR00625">
    <property type="entry name" value="JDOMAIN"/>
</dbReference>
<dbReference type="PROSITE" id="PS50076">
    <property type="entry name" value="DNAJ_2"/>
    <property type="match status" value="1"/>
</dbReference>